<evidence type="ECO:0000256" key="1">
    <source>
        <dbReference type="SAM" id="MobiDB-lite"/>
    </source>
</evidence>
<dbReference type="AlphaFoldDB" id="G0TZZ6"/>
<dbReference type="EMBL" id="HE573024">
    <property type="protein sequence ID" value="CCC50176.1"/>
    <property type="molecule type" value="Genomic_DNA"/>
</dbReference>
<proteinExistence type="predicted"/>
<dbReference type="VEuPathDB" id="TriTrypDB:TvY486_0807830"/>
<evidence type="ECO:0000313" key="2">
    <source>
        <dbReference type="EMBL" id="CCC50176.1"/>
    </source>
</evidence>
<organism evidence="2">
    <name type="scientific">Trypanosoma vivax (strain Y486)</name>
    <dbReference type="NCBI Taxonomy" id="1055687"/>
    <lineage>
        <taxon>Eukaryota</taxon>
        <taxon>Discoba</taxon>
        <taxon>Euglenozoa</taxon>
        <taxon>Kinetoplastea</taxon>
        <taxon>Metakinetoplastina</taxon>
        <taxon>Trypanosomatida</taxon>
        <taxon>Trypanosomatidae</taxon>
        <taxon>Trypanosoma</taxon>
        <taxon>Duttonella</taxon>
    </lineage>
</organism>
<feature type="region of interest" description="Disordered" evidence="1">
    <location>
        <begin position="1"/>
        <end position="28"/>
    </location>
</feature>
<protein>
    <submittedName>
        <fullName evidence="2">Uncharacterized protein</fullName>
    </submittedName>
</protein>
<sequence>MGSPPPHPATALHSNPPAQESNVETPKTRWHKPDVLTFIDVGASTTAPIGAVVTGDGNEPLVSQNKVIKRTTVPIDFRKNMMDLLSVIYDTRDVSDDKPLPQASTSRHAAKKANDSLFTVTRDNGVKKGMAYEETGPSGGFNFSVAKHATTHVGFLTDRTRILSRVPAGQSFTGDKLDTLLENIVEGYKRLIQKSRVPLRGHGTLRGDANSVSRFVTHAVDNYIAREASFSMADSRSNLSILSAGCDSFFKDLLSFRASSEVADVEEVSETLVKPNFVPHMPTFTREPADSFNVSRSMPLKGTVPPVQASDSLPTEPKGQYMRSMSETLISTANDAGNLGNGGMMPLTCKGGLDMSLDSHAVHASTSDSWNCPGNADADADADVEDVLSSVTEASPLDGSQKVVGVLDSKIARLVGTEKFNRSVLAAVECRFRTYLSTLWKESLESGTPLTVMAPVDEVRSPTINMGLLGHMGETTASPMVQNIIDFFTN</sequence>
<name>G0TZZ6_TRYVY</name>
<accession>G0TZZ6</accession>
<feature type="compositionally biased region" description="Polar residues" evidence="1">
    <location>
        <begin position="12"/>
        <end position="25"/>
    </location>
</feature>
<reference evidence="2" key="1">
    <citation type="journal article" date="2012" name="Proc. Natl. Acad. Sci. U.S.A.">
        <title>Antigenic diversity is generated by distinct evolutionary mechanisms in African trypanosome species.</title>
        <authorList>
            <person name="Jackson A.P."/>
            <person name="Berry A."/>
            <person name="Aslett M."/>
            <person name="Allison H.C."/>
            <person name="Burton P."/>
            <person name="Vavrova-Anderson J."/>
            <person name="Brown R."/>
            <person name="Browne H."/>
            <person name="Corton N."/>
            <person name="Hauser H."/>
            <person name="Gamble J."/>
            <person name="Gilderthorp R."/>
            <person name="Marcello L."/>
            <person name="McQuillan J."/>
            <person name="Otto T.D."/>
            <person name="Quail M.A."/>
            <person name="Sanders M.J."/>
            <person name="van Tonder A."/>
            <person name="Ginger M.L."/>
            <person name="Field M.C."/>
            <person name="Barry J.D."/>
            <person name="Hertz-Fowler C."/>
            <person name="Berriman M."/>
        </authorList>
    </citation>
    <scope>NUCLEOTIDE SEQUENCE</scope>
    <source>
        <strain evidence="2">Y486</strain>
    </source>
</reference>
<gene>
    <name evidence="2" type="ORF">TVY486_0807830</name>
</gene>